<feature type="domain" description="3-hydroxyisobutyrate dehydrogenase-like NAD-binding" evidence="11">
    <location>
        <begin position="204"/>
        <end position="331"/>
    </location>
</feature>
<sequence length="341" mass="36939">MLRLYSKVPKSNLKVKVNKFIIREYSQESGSLATKIGFIGLGQMGYHMANNLLRGTNSEFHILDMDKSTLERFKTQNAEKNVQIAQTPKELASKVDVIVTMLPASKHVEHVYTGPNGLIEGIKKGAFLIDSSTIDPLTSKKVADIFKKDLDATVVDAPVSGGILGAEAGTLTFMVGSNTEQDFTKSQPYLTHMGKNIVYCGTNGNGQVAKICNNMLLGIHMLGTSEAMNLGQKLGMDPKLLANILNTSSGKCWSSEIYNPCPGVIPTVPASRDYEGGFGVSLMAKDMGLAVDAANAVKANVMLGALSQQVYNLVSKTEGYEKKDFSSVYKWMGGKHCDHKE</sequence>
<dbReference type="InterPro" id="IPR011548">
    <property type="entry name" value="HIBADH"/>
</dbReference>
<keyword evidence="6 9" id="KW-0520">NAD</keyword>
<organism evidence="12 13">
    <name type="scientific">Conidiobolus coronatus (strain ATCC 28846 / CBS 209.66 / NRRL 28638)</name>
    <name type="common">Delacroixia coronata</name>
    <dbReference type="NCBI Taxonomy" id="796925"/>
    <lineage>
        <taxon>Eukaryota</taxon>
        <taxon>Fungi</taxon>
        <taxon>Fungi incertae sedis</taxon>
        <taxon>Zoopagomycota</taxon>
        <taxon>Entomophthoromycotina</taxon>
        <taxon>Entomophthoromycetes</taxon>
        <taxon>Entomophthorales</taxon>
        <taxon>Ancylistaceae</taxon>
        <taxon>Conidiobolus</taxon>
    </lineage>
</organism>
<dbReference type="Pfam" id="PF03446">
    <property type="entry name" value="NAD_binding_2"/>
    <property type="match status" value="1"/>
</dbReference>
<evidence type="ECO:0000259" key="11">
    <source>
        <dbReference type="Pfam" id="PF14833"/>
    </source>
</evidence>
<dbReference type="InterPro" id="IPR008927">
    <property type="entry name" value="6-PGluconate_DH-like_C_sf"/>
</dbReference>
<name>A0A137NU24_CONC2</name>
<dbReference type="GO" id="GO:0050661">
    <property type="term" value="F:NADP binding"/>
    <property type="evidence" value="ECO:0007669"/>
    <property type="project" value="InterPro"/>
</dbReference>
<evidence type="ECO:0000256" key="3">
    <source>
        <dbReference type="ARBA" id="ARBA00012991"/>
    </source>
</evidence>
<evidence type="ECO:0000313" key="13">
    <source>
        <dbReference type="Proteomes" id="UP000070444"/>
    </source>
</evidence>
<dbReference type="PANTHER" id="PTHR22981:SF7">
    <property type="entry name" value="3-HYDROXYISOBUTYRATE DEHYDROGENASE, MITOCHONDRIAL"/>
    <property type="match status" value="1"/>
</dbReference>
<dbReference type="GO" id="GO:0051287">
    <property type="term" value="F:NAD binding"/>
    <property type="evidence" value="ECO:0007669"/>
    <property type="project" value="InterPro"/>
</dbReference>
<dbReference type="UniPathway" id="UPA00362"/>
<dbReference type="STRING" id="796925.A0A137NU24"/>
<dbReference type="FunFam" id="1.10.1040.10:FF:000006">
    <property type="entry name" value="3-hydroxyisobutyrate dehydrogenase"/>
    <property type="match status" value="1"/>
</dbReference>
<feature type="domain" description="6-phosphogluconate dehydrogenase NADP-binding" evidence="10">
    <location>
        <begin position="35"/>
        <end position="201"/>
    </location>
</feature>
<evidence type="ECO:0000256" key="6">
    <source>
        <dbReference type="ARBA" id="ARBA00023027"/>
    </source>
</evidence>
<protein>
    <recommendedName>
        <fullName evidence="3 9">3-hydroxyisobutyrate dehydrogenase</fullName>
        <shortName evidence="9">HIBADH</shortName>
        <ecNumber evidence="3 9">1.1.1.31</ecNumber>
    </recommendedName>
</protein>
<keyword evidence="5 9" id="KW-0560">Oxidoreductase</keyword>
<dbReference type="NCBIfam" id="TIGR01692">
    <property type="entry name" value="HIBADH"/>
    <property type="match status" value="1"/>
</dbReference>
<dbReference type="InterPro" id="IPR002204">
    <property type="entry name" value="3-OH-isobutyrate_DH-rel_CS"/>
</dbReference>
<evidence type="ECO:0000256" key="9">
    <source>
        <dbReference type="RuleBase" id="RU910714"/>
    </source>
</evidence>
<dbReference type="PROSITE" id="PS00895">
    <property type="entry name" value="3_HYDROXYISOBUT_DH"/>
    <property type="match status" value="1"/>
</dbReference>
<comment type="similarity">
    <text evidence="2">Belongs to the HIBADH-related family. 3-hydroxyisobutyrate dehydrogenase subfamily.</text>
</comment>
<dbReference type="GO" id="GO:0005739">
    <property type="term" value="C:mitochondrion"/>
    <property type="evidence" value="ECO:0007669"/>
    <property type="project" value="TreeGrafter"/>
</dbReference>
<dbReference type="PIRSF" id="PIRSF000103">
    <property type="entry name" value="HIBADH"/>
    <property type="match status" value="1"/>
</dbReference>
<evidence type="ECO:0000256" key="4">
    <source>
        <dbReference type="ARBA" id="ARBA00022456"/>
    </source>
</evidence>
<dbReference type="SUPFAM" id="SSF48179">
    <property type="entry name" value="6-phosphogluconate dehydrogenase C-terminal domain-like"/>
    <property type="match status" value="1"/>
</dbReference>
<evidence type="ECO:0000259" key="10">
    <source>
        <dbReference type="Pfam" id="PF03446"/>
    </source>
</evidence>
<dbReference type="EC" id="1.1.1.31" evidence="3 9"/>
<keyword evidence="13" id="KW-1185">Reference proteome</keyword>
<evidence type="ECO:0000313" key="12">
    <source>
        <dbReference type="EMBL" id="KXN66277.1"/>
    </source>
</evidence>
<proteinExistence type="inferred from homology"/>
<comment type="catalytic activity">
    <reaction evidence="7 9">
        <text>3-hydroxy-2-methylpropanoate + NAD(+) = 2-methyl-3-oxopropanoate + NADH + H(+)</text>
        <dbReference type="Rhea" id="RHEA:17681"/>
        <dbReference type="ChEBI" id="CHEBI:11805"/>
        <dbReference type="ChEBI" id="CHEBI:15378"/>
        <dbReference type="ChEBI" id="CHEBI:57540"/>
        <dbReference type="ChEBI" id="CHEBI:57700"/>
        <dbReference type="ChEBI" id="CHEBI:57945"/>
        <dbReference type="EC" id="1.1.1.31"/>
    </reaction>
</comment>
<keyword evidence="4 9" id="KW-0101">Branched-chain amino acid catabolism</keyword>
<dbReference type="Proteomes" id="UP000070444">
    <property type="component" value="Unassembled WGS sequence"/>
</dbReference>
<feature type="active site" evidence="8">
    <location>
        <position position="210"/>
    </location>
</feature>
<dbReference type="PANTHER" id="PTHR22981">
    <property type="entry name" value="3-HYDROXYISOBUTYRATE DEHYDROGENASE-RELATED"/>
    <property type="match status" value="1"/>
</dbReference>
<reference evidence="12 13" key="1">
    <citation type="journal article" date="2015" name="Genome Biol. Evol.">
        <title>Phylogenomic analyses indicate that early fungi evolved digesting cell walls of algal ancestors of land plants.</title>
        <authorList>
            <person name="Chang Y."/>
            <person name="Wang S."/>
            <person name="Sekimoto S."/>
            <person name="Aerts A.L."/>
            <person name="Choi C."/>
            <person name="Clum A."/>
            <person name="LaButti K.M."/>
            <person name="Lindquist E.A."/>
            <person name="Yee Ngan C."/>
            <person name="Ohm R.A."/>
            <person name="Salamov A.A."/>
            <person name="Grigoriev I.V."/>
            <person name="Spatafora J.W."/>
            <person name="Berbee M.L."/>
        </authorList>
    </citation>
    <scope>NUCLEOTIDE SEQUENCE [LARGE SCALE GENOMIC DNA]</scope>
    <source>
        <strain evidence="12 13">NRRL 28638</strain>
    </source>
</reference>
<dbReference type="Gene3D" id="1.10.1040.10">
    <property type="entry name" value="N-(1-d-carboxylethyl)-l-norvaline Dehydrogenase, domain 2"/>
    <property type="match status" value="1"/>
</dbReference>
<dbReference type="InterPro" id="IPR006115">
    <property type="entry name" value="6PGDH_NADP-bd"/>
</dbReference>
<evidence type="ECO:0000256" key="8">
    <source>
        <dbReference type="PIRSR" id="PIRSR000103-1"/>
    </source>
</evidence>
<evidence type="ECO:0000256" key="1">
    <source>
        <dbReference type="ARBA" id="ARBA00005109"/>
    </source>
</evidence>
<dbReference type="InterPro" id="IPR015815">
    <property type="entry name" value="HIBADH-related"/>
</dbReference>
<dbReference type="InterPro" id="IPR029154">
    <property type="entry name" value="HIBADH-like_NADP-bd"/>
</dbReference>
<dbReference type="Pfam" id="PF14833">
    <property type="entry name" value="NAD_binding_11"/>
    <property type="match status" value="1"/>
</dbReference>
<dbReference type="InterPro" id="IPR013328">
    <property type="entry name" value="6PGD_dom2"/>
</dbReference>
<dbReference type="SUPFAM" id="SSF51735">
    <property type="entry name" value="NAD(P)-binding Rossmann-fold domains"/>
    <property type="match status" value="1"/>
</dbReference>
<dbReference type="AlphaFoldDB" id="A0A137NU24"/>
<dbReference type="EMBL" id="KQ964746">
    <property type="protein sequence ID" value="KXN66277.1"/>
    <property type="molecule type" value="Genomic_DNA"/>
</dbReference>
<dbReference type="InterPro" id="IPR036291">
    <property type="entry name" value="NAD(P)-bd_dom_sf"/>
</dbReference>
<evidence type="ECO:0000256" key="5">
    <source>
        <dbReference type="ARBA" id="ARBA00023002"/>
    </source>
</evidence>
<gene>
    <name evidence="12" type="ORF">CONCODRAFT_20318</name>
</gene>
<comment type="pathway">
    <text evidence="1 9">Amino-acid degradation; L-valine degradation.</text>
</comment>
<dbReference type="GO" id="GO:0008442">
    <property type="term" value="F:3-hydroxyisobutyrate dehydrogenase activity"/>
    <property type="evidence" value="ECO:0007669"/>
    <property type="project" value="UniProtKB-EC"/>
</dbReference>
<dbReference type="Gene3D" id="3.40.50.720">
    <property type="entry name" value="NAD(P)-binding Rossmann-like Domain"/>
    <property type="match status" value="1"/>
</dbReference>
<evidence type="ECO:0000256" key="2">
    <source>
        <dbReference type="ARBA" id="ARBA00006013"/>
    </source>
</evidence>
<evidence type="ECO:0000256" key="7">
    <source>
        <dbReference type="ARBA" id="ARBA00049197"/>
    </source>
</evidence>
<dbReference type="OrthoDB" id="21615at2759"/>
<accession>A0A137NU24</accession>
<dbReference type="OMA" id="SHTNAFA"/>
<dbReference type="GO" id="GO:0006574">
    <property type="term" value="P:L-valine catabolic process"/>
    <property type="evidence" value="ECO:0007669"/>
    <property type="project" value="UniProtKB-UniPathway"/>
</dbReference>